<gene>
    <name evidence="2" type="ORF">ABG768_002073</name>
</gene>
<keyword evidence="3" id="KW-1185">Reference proteome</keyword>
<name>A0AAW2A4X5_CULAL</name>
<dbReference type="Proteomes" id="UP001479290">
    <property type="component" value="Unassembled WGS sequence"/>
</dbReference>
<feature type="compositionally biased region" description="Basic and acidic residues" evidence="1">
    <location>
        <begin position="200"/>
        <end position="217"/>
    </location>
</feature>
<dbReference type="AlphaFoldDB" id="A0AAW2A4X5"/>
<dbReference type="EMBL" id="JAWDJR010000010">
    <property type="protein sequence ID" value="KAK9967694.1"/>
    <property type="molecule type" value="Genomic_DNA"/>
</dbReference>
<accession>A0AAW2A4X5</accession>
<feature type="region of interest" description="Disordered" evidence="1">
    <location>
        <begin position="133"/>
        <end position="160"/>
    </location>
</feature>
<evidence type="ECO:0000313" key="3">
    <source>
        <dbReference type="Proteomes" id="UP001479290"/>
    </source>
</evidence>
<comment type="caution">
    <text evidence="2">The sequence shown here is derived from an EMBL/GenBank/DDBJ whole genome shotgun (WGS) entry which is preliminary data.</text>
</comment>
<reference evidence="2 3" key="1">
    <citation type="submission" date="2024-05" db="EMBL/GenBank/DDBJ databases">
        <title>A high-quality chromosomal-level genome assembly of Topmouth culter (Culter alburnus).</title>
        <authorList>
            <person name="Zhao H."/>
        </authorList>
    </citation>
    <scope>NUCLEOTIDE SEQUENCE [LARGE SCALE GENOMIC DNA]</scope>
    <source>
        <strain evidence="2">CATC2023</strain>
        <tissue evidence="2">Muscle</tissue>
    </source>
</reference>
<feature type="region of interest" description="Disordered" evidence="1">
    <location>
        <begin position="91"/>
        <end position="111"/>
    </location>
</feature>
<feature type="non-terminal residue" evidence="2">
    <location>
        <position position="1"/>
    </location>
</feature>
<feature type="compositionally biased region" description="Basic residues" evidence="1">
    <location>
        <begin position="232"/>
        <end position="243"/>
    </location>
</feature>
<sequence length="259" mass="28699">LFEKESSVFLRRAPEAAEASCESATWGSDVELEDMESEQTGLALSLPPSPEHMRRVLPVKFSHDYLCPSPEVRETVSFGLDDVIYTAASDSEDFGPASADALPPGGQEAGPSAAYSELINVLSHATEKLVIDWPDEPRESQSSKLDERFLSGPNSRPVRRKLPFFSDLHSEISRSWKQPFSARLTNAAAADFTNLVSSVEQKRSLHRKESASRRSDPIHPPLTMVWGAHGRPFPRQRPHRHLELKRPSNPSAPAPSSRP</sequence>
<organism evidence="2 3">
    <name type="scientific">Culter alburnus</name>
    <name type="common">Topmouth culter</name>
    <dbReference type="NCBI Taxonomy" id="194366"/>
    <lineage>
        <taxon>Eukaryota</taxon>
        <taxon>Metazoa</taxon>
        <taxon>Chordata</taxon>
        <taxon>Craniata</taxon>
        <taxon>Vertebrata</taxon>
        <taxon>Euteleostomi</taxon>
        <taxon>Actinopterygii</taxon>
        <taxon>Neopterygii</taxon>
        <taxon>Teleostei</taxon>
        <taxon>Ostariophysi</taxon>
        <taxon>Cypriniformes</taxon>
        <taxon>Xenocyprididae</taxon>
        <taxon>Xenocypridinae</taxon>
        <taxon>Culter</taxon>
    </lineage>
</organism>
<evidence type="ECO:0000313" key="2">
    <source>
        <dbReference type="EMBL" id="KAK9967694.1"/>
    </source>
</evidence>
<proteinExistence type="predicted"/>
<feature type="compositionally biased region" description="Basic and acidic residues" evidence="1">
    <location>
        <begin position="133"/>
        <end position="149"/>
    </location>
</feature>
<feature type="region of interest" description="Disordered" evidence="1">
    <location>
        <begin position="197"/>
        <end position="259"/>
    </location>
</feature>
<evidence type="ECO:0000256" key="1">
    <source>
        <dbReference type="SAM" id="MobiDB-lite"/>
    </source>
</evidence>
<feature type="compositionally biased region" description="Pro residues" evidence="1">
    <location>
        <begin position="250"/>
        <end position="259"/>
    </location>
</feature>
<protein>
    <submittedName>
        <fullName evidence="2">Uncharacterized protein</fullName>
    </submittedName>
</protein>